<keyword evidence="6" id="KW-0804">Transcription</keyword>
<evidence type="ECO:0000256" key="2">
    <source>
        <dbReference type="ARBA" id="ARBA00006454"/>
    </source>
</evidence>
<dbReference type="PANTHER" id="PTHR11850">
    <property type="entry name" value="HOMEOBOX PROTEIN TRANSCRIPTION FACTORS"/>
    <property type="match status" value="1"/>
</dbReference>
<comment type="subcellular location">
    <subcellularLocation>
        <location evidence="1 8">Nucleus</location>
    </subcellularLocation>
</comment>
<evidence type="ECO:0000313" key="12">
    <source>
        <dbReference type="Proteomes" id="UP001642260"/>
    </source>
</evidence>
<dbReference type="Pfam" id="PF05920">
    <property type="entry name" value="Homeobox_KN"/>
    <property type="match status" value="1"/>
</dbReference>
<proteinExistence type="inferred from homology"/>
<dbReference type="CDD" id="cd00086">
    <property type="entry name" value="homeodomain"/>
    <property type="match status" value="1"/>
</dbReference>
<evidence type="ECO:0000313" key="11">
    <source>
        <dbReference type="EMBL" id="CAH8329560.1"/>
    </source>
</evidence>
<dbReference type="SMART" id="SM00574">
    <property type="entry name" value="POX"/>
    <property type="match status" value="1"/>
</dbReference>
<keyword evidence="5 8" id="KW-0371">Homeobox</keyword>
<dbReference type="EMBL" id="CAKOAT010110710">
    <property type="protein sequence ID" value="CAH8329560.1"/>
    <property type="molecule type" value="Genomic_DNA"/>
</dbReference>
<evidence type="ECO:0000256" key="1">
    <source>
        <dbReference type="ARBA" id="ARBA00004123"/>
    </source>
</evidence>
<evidence type="ECO:0000256" key="9">
    <source>
        <dbReference type="SAM" id="MobiDB-lite"/>
    </source>
</evidence>
<evidence type="ECO:0000256" key="4">
    <source>
        <dbReference type="ARBA" id="ARBA00023125"/>
    </source>
</evidence>
<evidence type="ECO:0000256" key="6">
    <source>
        <dbReference type="ARBA" id="ARBA00023163"/>
    </source>
</evidence>
<dbReference type="Pfam" id="PF07526">
    <property type="entry name" value="POX"/>
    <property type="match status" value="1"/>
</dbReference>
<dbReference type="SUPFAM" id="SSF46689">
    <property type="entry name" value="Homeodomain-like"/>
    <property type="match status" value="1"/>
</dbReference>
<sequence>MENYQETRFLPENAMVHMNSTVSYSEEVAGRERTEANNVSVPQETQVYSRFGGVSQMQDIHDFGSWRGQAMAGPMRVHQTGQGLSLSLGSQILHQRMSQGVEHFRGNEYATQSFPVGNPNLDVVRTVPNSKYLKAAQQLLDEAVNVKKSLKQFQPEGDKNKENPQETDQNPQGSSMNPPAEISQSERQELHNKLTKLLSMLDEVDRRYKQYYQQMQIVVSSFDVIAGYGAAKPYTALALQTISRHFRSLRDAISGQILVTRKCLGEQDGSDGNRVGTISRLKYVDQHLRQQRGLMQPQAWRPQRGLPENSVLILRAWLFEHFLHPYPKDSDKIMLARQTGLSRGQVSNWFINARVRLWKPMVEEIYKEEFTENDSNSSSENTPKTSEVRPTVADDEDPAQEFPQDRTKPDHEHGYGVETCGMVQGGYQMDGGRFMTVEPTYHVAEISRFGGGGGGVSLTLGLQNSQGHGSAVDMSSEAYNSFPGVGVYENVIPGAEMEYVNQESRQNRIGSSQLVHDFVA</sequence>
<evidence type="ECO:0000259" key="10">
    <source>
        <dbReference type="PROSITE" id="PS50071"/>
    </source>
</evidence>
<dbReference type="InterPro" id="IPR006563">
    <property type="entry name" value="POX_dom"/>
</dbReference>
<keyword evidence="3" id="KW-0805">Transcription regulation</keyword>
<feature type="DNA-binding region" description="Homeobox" evidence="8">
    <location>
        <begin position="299"/>
        <end position="361"/>
    </location>
</feature>
<gene>
    <name evidence="11" type="ORF">ERUC_LOCUS11642</name>
</gene>
<evidence type="ECO:0000256" key="7">
    <source>
        <dbReference type="ARBA" id="ARBA00023242"/>
    </source>
</evidence>
<feature type="region of interest" description="Disordered" evidence="9">
    <location>
        <begin position="369"/>
        <end position="417"/>
    </location>
</feature>
<protein>
    <recommendedName>
        <fullName evidence="10">Homeobox domain-containing protein</fullName>
    </recommendedName>
</protein>
<organism evidence="11 12">
    <name type="scientific">Eruca vesicaria subsp. sativa</name>
    <name type="common">Garden rocket</name>
    <name type="synonym">Eruca sativa</name>
    <dbReference type="NCBI Taxonomy" id="29727"/>
    <lineage>
        <taxon>Eukaryota</taxon>
        <taxon>Viridiplantae</taxon>
        <taxon>Streptophyta</taxon>
        <taxon>Embryophyta</taxon>
        <taxon>Tracheophyta</taxon>
        <taxon>Spermatophyta</taxon>
        <taxon>Magnoliopsida</taxon>
        <taxon>eudicotyledons</taxon>
        <taxon>Gunneridae</taxon>
        <taxon>Pentapetalae</taxon>
        <taxon>rosids</taxon>
        <taxon>malvids</taxon>
        <taxon>Brassicales</taxon>
        <taxon>Brassicaceae</taxon>
        <taxon>Brassiceae</taxon>
        <taxon>Eruca</taxon>
    </lineage>
</organism>
<keyword evidence="12" id="KW-1185">Reference proteome</keyword>
<keyword evidence="7 8" id="KW-0539">Nucleus</keyword>
<reference evidence="11 12" key="1">
    <citation type="submission" date="2022-03" db="EMBL/GenBank/DDBJ databases">
        <authorList>
            <person name="Macdonald S."/>
            <person name="Ahmed S."/>
            <person name="Newling K."/>
        </authorList>
    </citation>
    <scope>NUCLEOTIDE SEQUENCE [LARGE SCALE GENOMIC DNA]</scope>
</reference>
<accession>A0ABC8JIN2</accession>
<dbReference type="Proteomes" id="UP001642260">
    <property type="component" value="Unassembled WGS sequence"/>
</dbReference>
<dbReference type="SMART" id="SM00389">
    <property type="entry name" value="HOX"/>
    <property type="match status" value="1"/>
</dbReference>
<evidence type="ECO:0000256" key="5">
    <source>
        <dbReference type="ARBA" id="ARBA00023155"/>
    </source>
</evidence>
<dbReference type="InterPro" id="IPR008422">
    <property type="entry name" value="KN_HD"/>
</dbReference>
<dbReference type="InterPro" id="IPR050224">
    <property type="entry name" value="TALE_homeobox"/>
</dbReference>
<dbReference type="InterPro" id="IPR009057">
    <property type="entry name" value="Homeodomain-like_sf"/>
</dbReference>
<dbReference type="PROSITE" id="PS50071">
    <property type="entry name" value="HOMEOBOX_2"/>
    <property type="match status" value="1"/>
</dbReference>
<dbReference type="AlphaFoldDB" id="A0ABC8JIN2"/>
<evidence type="ECO:0000256" key="8">
    <source>
        <dbReference type="PROSITE-ProRule" id="PRU00108"/>
    </source>
</evidence>
<feature type="region of interest" description="Disordered" evidence="9">
    <location>
        <begin position="153"/>
        <end position="188"/>
    </location>
</feature>
<comment type="caution">
    <text evidence="11">The sequence shown here is derived from an EMBL/GenBank/DDBJ whole genome shotgun (WGS) entry which is preliminary data.</text>
</comment>
<dbReference type="Gene3D" id="1.10.10.60">
    <property type="entry name" value="Homeodomain-like"/>
    <property type="match status" value="1"/>
</dbReference>
<feature type="domain" description="Homeobox" evidence="10">
    <location>
        <begin position="297"/>
        <end position="360"/>
    </location>
</feature>
<dbReference type="InterPro" id="IPR001356">
    <property type="entry name" value="HD"/>
</dbReference>
<name>A0ABC8JIN2_ERUVS</name>
<dbReference type="GO" id="GO:0005634">
    <property type="term" value="C:nucleus"/>
    <property type="evidence" value="ECO:0007669"/>
    <property type="project" value="UniProtKB-SubCell"/>
</dbReference>
<keyword evidence="4 8" id="KW-0238">DNA-binding</keyword>
<feature type="compositionally biased region" description="Basic and acidic residues" evidence="9">
    <location>
        <begin position="403"/>
        <end position="415"/>
    </location>
</feature>
<comment type="similarity">
    <text evidence="2">Belongs to the TALE/BELL homeobox family.</text>
</comment>
<evidence type="ECO:0000256" key="3">
    <source>
        <dbReference type="ARBA" id="ARBA00023015"/>
    </source>
</evidence>
<feature type="compositionally biased region" description="Polar residues" evidence="9">
    <location>
        <begin position="166"/>
        <end position="183"/>
    </location>
</feature>
<dbReference type="GO" id="GO:0003677">
    <property type="term" value="F:DNA binding"/>
    <property type="evidence" value="ECO:0007669"/>
    <property type="project" value="UniProtKB-UniRule"/>
</dbReference>